<comment type="caution">
    <text evidence="3">The sequence shown here is derived from an EMBL/GenBank/DDBJ whole genome shotgun (WGS) entry which is preliminary data.</text>
</comment>
<dbReference type="InterPro" id="IPR009060">
    <property type="entry name" value="UBA-like_sf"/>
</dbReference>
<dbReference type="PANTHER" id="PTHR46713:SF1">
    <property type="entry name" value="F13M7.16 PROTEIN"/>
    <property type="match status" value="1"/>
</dbReference>
<name>A0AAV8RJ05_ENSVE</name>
<dbReference type="InterPro" id="IPR018997">
    <property type="entry name" value="PUB_domain"/>
</dbReference>
<dbReference type="SMART" id="SM00165">
    <property type="entry name" value="UBA"/>
    <property type="match status" value="1"/>
</dbReference>
<accession>A0AAV8RJ05</accession>
<keyword evidence="4" id="KW-1185">Reference proteome</keyword>
<dbReference type="Gene3D" id="1.10.8.10">
    <property type="entry name" value="DNA helicase RuvA subunit, C-terminal domain"/>
    <property type="match status" value="1"/>
</dbReference>
<dbReference type="PROSITE" id="PS50030">
    <property type="entry name" value="UBA"/>
    <property type="match status" value="1"/>
</dbReference>
<reference evidence="3 4" key="1">
    <citation type="submission" date="2022-12" db="EMBL/GenBank/DDBJ databases">
        <title>Chromosome-scale assembly of the Ensete ventricosum genome.</title>
        <authorList>
            <person name="Dussert Y."/>
            <person name="Stocks J."/>
            <person name="Wendawek A."/>
            <person name="Woldeyes F."/>
            <person name="Nichols R.A."/>
            <person name="Borrell J.S."/>
        </authorList>
    </citation>
    <scope>NUCLEOTIDE SEQUENCE [LARGE SCALE GENOMIC DNA]</scope>
    <source>
        <strain evidence="4">cv. Maze</strain>
        <tissue evidence="3">Seeds</tissue>
    </source>
</reference>
<organism evidence="3 4">
    <name type="scientific">Ensete ventricosum</name>
    <name type="common">Abyssinian banana</name>
    <name type="synonym">Musa ensete</name>
    <dbReference type="NCBI Taxonomy" id="4639"/>
    <lineage>
        <taxon>Eukaryota</taxon>
        <taxon>Viridiplantae</taxon>
        <taxon>Streptophyta</taxon>
        <taxon>Embryophyta</taxon>
        <taxon>Tracheophyta</taxon>
        <taxon>Spermatophyta</taxon>
        <taxon>Magnoliopsida</taxon>
        <taxon>Liliopsida</taxon>
        <taxon>Zingiberales</taxon>
        <taxon>Musaceae</taxon>
        <taxon>Ensete</taxon>
    </lineage>
</organism>
<dbReference type="InterPro" id="IPR015940">
    <property type="entry name" value="UBA"/>
</dbReference>
<dbReference type="Proteomes" id="UP001222027">
    <property type="component" value="Unassembled WGS sequence"/>
</dbReference>
<protein>
    <recommendedName>
        <fullName evidence="2">UBA domain-containing protein</fullName>
    </recommendedName>
</protein>
<evidence type="ECO:0000256" key="1">
    <source>
        <dbReference type="SAM" id="MobiDB-lite"/>
    </source>
</evidence>
<dbReference type="CDD" id="cd10461">
    <property type="entry name" value="PUB_UBA_plant"/>
    <property type="match status" value="1"/>
</dbReference>
<dbReference type="PANTHER" id="PTHR46713">
    <property type="entry name" value="F13M7.16 PROTEIN"/>
    <property type="match status" value="1"/>
</dbReference>
<dbReference type="Pfam" id="PF22562">
    <property type="entry name" value="UBA_7"/>
    <property type="match status" value="1"/>
</dbReference>
<evidence type="ECO:0000313" key="4">
    <source>
        <dbReference type="Proteomes" id="UP001222027"/>
    </source>
</evidence>
<feature type="region of interest" description="Disordered" evidence="1">
    <location>
        <begin position="245"/>
        <end position="277"/>
    </location>
</feature>
<dbReference type="SUPFAM" id="SSF143503">
    <property type="entry name" value="PUG domain-like"/>
    <property type="match status" value="1"/>
</dbReference>
<dbReference type="Gene3D" id="1.20.58.2190">
    <property type="match status" value="1"/>
</dbReference>
<dbReference type="EMBL" id="JAQQAF010000001">
    <property type="protein sequence ID" value="KAJ8510019.1"/>
    <property type="molecule type" value="Genomic_DNA"/>
</dbReference>
<dbReference type="Pfam" id="PF09409">
    <property type="entry name" value="PUB"/>
    <property type="match status" value="1"/>
</dbReference>
<feature type="domain" description="UBA" evidence="2">
    <location>
        <begin position="86"/>
        <end position="127"/>
    </location>
</feature>
<dbReference type="AlphaFoldDB" id="A0AAV8RJ05"/>
<dbReference type="SMART" id="SM00580">
    <property type="entry name" value="PUG"/>
    <property type="match status" value="1"/>
</dbReference>
<dbReference type="CDD" id="cd14290">
    <property type="entry name" value="UBA_PUB_plant"/>
    <property type="match status" value="1"/>
</dbReference>
<proteinExistence type="predicted"/>
<evidence type="ECO:0000259" key="2">
    <source>
        <dbReference type="PROSITE" id="PS50030"/>
    </source>
</evidence>
<gene>
    <name evidence="3" type="ORF">OPV22_000453</name>
</gene>
<sequence length="394" mass="46163">MEVSRLAWLSLFNPRLRPRRSLQDLLLVLLLSFAGLRALIGRRHSRRPTYTCEQWAYCFKSLEEPRIRRNGQSFIVAGYYEMAVPEVDKQMLRELELMGFPTARATRALHFSGNFTIEAAINWVIEHENDPDIDQMPLVPINIEIENGTSWTTPDEVKIKLLKLWELARKKRDEEEQRLQREREKDRIRAGKELLQAKQINEENERKRLFIFFFCRMLLLRKVEKEQEKRAREKILQKLREDKAERRSKLGLQPQDPGDAKSALPSQEEKSSVSVNTATRAEHMRDCLRSLKKTHKDDDARVKRAFQTLLIYVRNVAMNLDAEKFRKIRLGNPNFQDRVARLKGGMEFLELCGFEKLEGDEYLYLPRDKVDMAVLSAALSQLNSAMENPFFGVL</sequence>
<dbReference type="SUPFAM" id="SSF46934">
    <property type="entry name" value="UBA-like"/>
    <property type="match status" value="1"/>
</dbReference>
<evidence type="ECO:0000313" key="3">
    <source>
        <dbReference type="EMBL" id="KAJ8510019.1"/>
    </source>
</evidence>
<dbReference type="InterPro" id="IPR036339">
    <property type="entry name" value="PUB-like_dom_sf"/>
</dbReference>